<keyword evidence="2" id="KW-1185">Reference proteome</keyword>
<evidence type="ECO:0000313" key="1">
    <source>
        <dbReference type="EMBL" id="VVD77723.1"/>
    </source>
</evidence>
<protein>
    <submittedName>
        <fullName evidence="1">EscE/YscE/SsaE family type III secretion system needle protein co-chaperone</fullName>
    </submittedName>
</protein>
<dbReference type="InterPro" id="IPR012671">
    <property type="entry name" value="T3SS_PscE/YscE"/>
</dbReference>
<dbReference type="Pfam" id="PF08988">
    <property type="entry name" value="T3SS_needle_E"/>
    <property type="match status" value="1"/>
</dbReference>
<name>A0A5E4SS54_9BURK</name>
<dbReference type="NCBIfam" id="TIGR02501">
    <property type="entry name" value="type_III_yscE"/>
    <property type="match status" value="1"/>
</dbReference>
<evidence type="ECO:0000313" key="2">
    <source>
        <dbReference type="Proteomes" id="UP000400981"/>
    </source>
</evidence>
<dbReference type="RefSeq" id="WP_150588196.1">
    <property type="nucleotide sequence ID" value="NZ_CABPSH010000002.1"/>
</dbReference>
<dbReference type="Proteomes" id="UP000400981">
    <property type="component" value="Unassembled WGS sequence"/>
</dbReference>
<accession>A0A5E4SS54</accession>
<gene>
    <name evidence="1" type="ORF">PEP31012_00930</name>
</gene>
<sequence length="84" mass="9064">MTIRLTRLEDRLADSPEAAAHDIGAQLDAARRALQQALHTPLTPAQHALAQTQMQAVQAAQAILDNVARRYDTSYGRSSSPSSP</sequence>
<dbReference type="AlphaFoldDB" id="A0A5E4SS54"/>
<dbReference type="Gene3D" id="1.20.5.420">
    <property type="entry name" value="Immunoglobulin FC, subunit C"/>
    <property type="match status" value="1"/>
</dbReference>
<reference evidence="1 2" key="1">
    <citation type="submission" date="2019-08" db="EMBL/GenBank/DDBJ databases">
        <authorList>
            <person name="Peeters C."/>
        </authorList>
    </citation>
    <scope>NUCLEOTIDE SEQUENCE [LARGE SCALE GENOMIC DNA]</scope>
    <source>
        <strain evidence="1 2">LMG 31012</strain>
    </source>
</reference>
<proteinExistence type="predicted"/>
<organism evidence="1 2">
    <name type="scientific">Pandoraea eparura</name>
    <dbReference type="NCBI Taxonomy" id="2508291"/>
    <lineage>
        <taxon>Bacteria</taxon>
        <taxon>Pseudomonadati</taxon>
        <taxon>Pseudomonadota</taxon>
        <taxon>Betaproteobacteria</taxon>
        <taxon>Burkholderiales</taxon>
        <taxon>Burkholderiaceae</taxon>
        <taxon>Pandoraea</taxon>
    </lineage>
</organism>
<dbReference type="EMBL" id="CABPSH010000002">
    <property type="protein sequence ID" value="VVD77723.1"/>
    <property type="molecule type" value="Genomic_DNA"/>
</dbReference>